<gene>
    <name evidence="3" type="ORF">ACFSJH_07265</name>
</gene>
<dbReference type="RefSeq" id="WP_377770775.1">
    <property type="nucleotide sequence ID" value="NZ_JBHUHO010000020.1"/>
</dbReference>
<feature type="compositionally biased region" description="Polar residues" evidence="1">
    <location>
        <begin position="45"/>
        <end position="54"/>
    </location>
</feature>
<accession>A0ABW4YJ70</accession>
<dbReference type="Proteomes" id="UP001597362">
    <property type="component" value="Unassembled WGS sequence"/>
</dbReference>
<evidence type="ECO:0008006" key="5">
    <source>
        <dbReference type="Google" id="ProtNLM"/>
    </source>
</evidence>
<feature type="signal peptide" evidence="2">
    <location>
        <begin position="1"/>
        <end position="21"/>
    </location>
</feature>
<evidence type="ECO:0000256" key="2">
    <source>
        <dbReference type="SAM" id="SignalP"/>
    </source>
</evidence>
<proteinExistence type="predicted"/>
<organism evidence="3 4">
    <name type="scientific">Paenibacillus yanchengensis</name>
    <dbReference type="NCBI Taxonomy" id="2035833"/>
    <lineage>
        <taxon>Bacteria</taxon>
        <taxon>Bacillati</taxon>
        <taxon>Bacillota</taxon>
        <taxon>Bacilli</taxon>
        <taxon>Bacillales</taxon>
        <taxon>Paenibacillaceae</taxon>
        <taxon>Paenibacillus</taxon>
    </lineage>
</organism>
<comment type="caution">
    <text evidence="3">The sequence shown here is derived from an EMBL/GenBank/DDBJ whole genome shotgun (WGS) entry which is preliminary data.</text>
</comment>
<evidence type="ECO:0000313" key="4">
    <source>
        <dbReference type="Proteomes" id="UP001597362"/>
    </source>
</evidence>
<name>A0ABW4YJ70_9BACL</name>
<dbReference type="EMBL" id="JBHUHO010000020">
    <property type="protein sequence ID" value="MFD2115528.1"/>
    <property type="molecule type" value="Genomic_DNA"/>
</dbReference>
<protein>
    <recommendedName>
        <fullName evidence="5">Lipoprotein</fullName>
    </recommendedName>
</protein>
<feature type="compositionally biased region" description="Low complexity" evidence="1">
    <location>
        <begin position="29"/>
        <end position="44"/>
    </location>
</feature>
<evidence type="ECO:0000313" key="3">
    <source>
        <dbReference type="EMBL" id="MFD2115528.1"/>
    </source>
</evidence>
<reference evidence="4" key="1">
    <citation type="journal article" date="2019" name="Int. J. Syst. Evol. Microbiol.">
        <title>The Global Catalogue of Microorganisms (GCM) 10K type strain sequencing project: providing services to taxonomists for standard genome sequencing and annotation.</title>
        <authorList>
            <consortium name="The Broad Institute Genomics Platform"/>
            <consortium name="The Broad Institute Genome Sequencing Center for Infectious Disease"/>
            <person name="Wu L."/>
            <person name="Ma J."/>
        </authorList>
    </citation>
    <scope>NUCLEOTIDE SEQUENCE [LARGE SCALE GENOMIC DNA]</scope>
    <source>
        <strain evidence="4">GH52</strain>
    </source>
</reference>
<keyword evidence="4" id="KW-1185">Reference proteome</keyword>
<feature type="region of interest" description="Disordered" evidence="1">
    <location>
        <begin position="23"/>
        <end position="54"/>
    </location>
</feature>
<keyword evidence="2" id="KW-0732">Signal</keyword>
<evidence type="ECO:0000256" key="1">
    <source>
        <dbReference type="SAM" id="MobiDB-lite"/>
    </source>
</evidence>
<sequence>MKKWIVMGSLLLILSGCSATGANDGGTPGTSPGSSTPPATEAPSNESTATPVSTLTKEEAAAQVLKALKEKDHAALQSVVHPEKGVLFAPYVYIDKETALTFKAADLPTFDDEKVYEWGVQDGTGDPIKLNFADYYKRYLFNHDFTTAEEVKENEVVMSGGMIVNMKDIFPDAQFYDYHFSGFDEKYEGLDWASLIVVLEEHEGSWYVVGLVHSEWTV</sequence>
<feature type="chain" id="PRO_5045851498" description="Lipoprotein" evidence="2">
    <location>
        <begin position="22"/>
        <end position="218"/>
    </location>
</feature>
<dbReference type="PROSITE" id="PS51257">
    <property type="entry name" value="PROKAR_LIPOPROTEIN"/>
    <property type="match status" value="1"/>
</dbReference>